<organism evidence="4 5">
    <name type="scientific">Flavobacterium degerlachei</name>
    <dbReference type="NCBI Taxonomy" id="229203"/>
    <lineage>
        <taxon>Bacteria</taxon>
        <taxon>Pseudomonadati</taxon>
        <taxon>Bacteroidota</taxon>
        <taxon>Flavobacteriia</taxon>
        <taxon>Flavobacteriales</taxon>
        <taxon>Flavobacteriaceae</taxon>
        <taxon>Flavobacterium</taxon>
    </lineage>
</organism>
<comment type="similarity">
    <text evidence="1">Belongs to the YciI family.</text>
</comment>
<protein>
    <submittedName>
        <fullName evidence="4">Uncharacterized conserved protein YciI, contains a putative active-site phosphohistidine</fullName>
    </submittedName>
</protein>
<dbReference type="Pfam" id="PF03795">
    <property type="entry name" value="YCII"/>
    <property type="match status" value="1"/>
</dbReference>
<evidence type="ECO:0000256" key="2">
    <source>
        <dbReference type="SAM" id="SignalP"/>
    </source>
</evidence>
<dbReference type="OrthoDB" id="8481699at2"/>
<evidence type="ECO:0000256" key="1">
    <source>
        <dbReference type="ARBA" id="ARBA00007689"/>
    </source>
</evidence>
<accession>A0A1H3A937</accession>
<dbReference type="InterPro" id="IPR011008">
    <property type="entry name" value="Dimeric_a/b-barrel"/>
</dbReference>
<keyword evidence="5" id="KW-1185">Reference proteome</keyword>
<reference evidence="5" key="1">
    <citation type="submission" date="2016-10" db="EMBL/GenBank/DDBJ databases">
        <authorList>
            <person name="Varghese N."/>
            <person name="Submissions S."/>
        </authorList>
    </citation>
    <scope>NUCLEOTIDE SEQUENCE [LARGE SCALE GENOMIC DNA]</scope>
    <source>
        <strain evidence="5">DSM 15718</strain>
    </source>
</reference>
<evidence type="ECO:0000313" key="5">
    <source>
        <dbReference type="Proteomes" id="UP000198569"/>
    </source>
</evidence>
<dbReference type="STRING" id="229203.SAMN05444338_108158"/>
<dbReference type="Gene3D" id="3.30.70.1060">
    <property type="entry name" value="Dimeric alpha+beta barrel"/>
    <property type="match status" value="1"/>
</dbReference>
<feature type="chain" id="PRO_5011650406" evidence="2">
    <location>
        <begin position="20"/>
        <end position="152"/>
    </location>
</feature>
<feature type="signal peptide" evidence="2">
    <location>
        <begin position="1"/>
        <end position="19"/>
    </location>
</feature>
<dbReference type="Proteomes" id="UP000198569">
    <property type="component" value="Unassembled WGS sequence"/>
</dbReference>
<evidence type="ECO:0000313" key="4">
    <source>
        <dbReference type="EMBL" id="SDX26227.1"/>
    </source>
</evidence>
<feature type="domain" description="YCII-related" evidence="3">
    <location>
        <begin position="46"/>
        <end position="131"/>
    </location>
</feature>
<proteinExistence type="inferred from homology"/>
<keyword evidence="2" id="KW-0732">Signal</keyword>
<name>A0A1H3A937_9FLAO</name>
<evidence type="ECO:0000259" key="3">
    <source>
        <dbReference type="Pfam" id="PF03795"/>
    </source>
</evidence>
<dbReference type="AlphaFoldDB" id="A0A1H3A937"/>
<sequence>MKISIAVLLTFLSFATVRAQEAEATFNASLAKSLGADDYGMKQYVFCILKKGSNTTASKEERAKLFEGHMANINKLAKEGKLVVAGPFMENERNYSGIFIFNVTTVDEALTLVESDPAVKAKIFEVELTPWYSSAALQQISQMHDQIAKIKF</sequence>
<dbReference type="InterPro" id="IPR005545">
    <property type="entry name" value="YCII"/>
</dbReference>
<gene>
    <name evidence="4" type="ORF">SAMN05444338_108158</name>
</gene>
<dbReference type="EMBL" id="FNMV01000008">
    <property type="protein sequence ID" value="SDX26227.1"/>
    <property type="molecule type" value="Genomic_DNA"/>
</dbReference>
<dbReference type="SUPFAM" id="SSF54909">
    <property type="entry name" value="Dimeric alpha+beta barrel"/>
    <property type="match status" value="1"/>
</dbReference>
<dbReference type="RefSeq" id="WP_091432464.1">
    <property type="nucleotide sequence ID" value="NZ_FNMV01000008.1"/>
</dbReference>